<protein>
    <submittedName>
        <fullName evidence="1">Uncharacterized protein</fullName>
    </submittedName>
</protein>
<sequence>MFSLNQTLFAKSDEALLLLEVSDDIFATERSTIWTANASTGHIPESYEWPEAFESAENTSWPDNANIRVFGWPTTGSVHDGAFNDTGIVQSEMLLDEVLVLDQ</sequence>
<accession>A0AAD7QPV1</accession>
<dbReference type="GeneID" id="80881276"/>
<name>A0AAD7QPV1_9ASCO</name>
<keyword evidence="2" id="KW-1185">Reference proteome</keyword>
<comment type="caution">
    <text evidence="1">The sequence shown here is derived from an EMBL/GenBank/DDBJ whole genome shotgun (WGS) entry which is preliminary data.</text>
</comment>
<gene>
    <name evidence="1" type="ORF">POJ06DRAFT_240964</name>
</gene>
<dbReference type="Proteomes" id="UP001217417">
    <property type="component" value="Unassembled WGS sequence"/>
</dbReference>
<dbReference type="EMBL" id="JARPMG010000011">
    <property type="protein sequence ID" value="KAJ8097652.1"/>
    <property type="molecule type" value="Genomic_DNA"/>
</dbReference>
<evidence type="ECO:0000313" key="1">
    <source>
        <dbReference type="EMBL" id="KAJ8097652.1"/>
    </source>
</evidence>
<organism evidence="1 2">
    <name type="scientific">Lipomyces tetrasporus</name>
    <dbReference type="NCBI Taxonomy" id="54092"/>
    <lineage>
        <taxon>Eukaryota</taxon>
        <taxon>Fungi</taxon>
        <taxon>Dikarya</taxon>
        <taxon>Ascomycota</taxon>
        <taxon>Saccharomycotina</taxon>
        <taxon>Lipomycetes</taxon>
        <taxon>Lipomycetales</taxon>
        <taxon>Lipomycetaceae</taxon>
        <taxon>Lipomyces</taxon>
    </lineage>
</organism>
<dbReference type="AlphaFoldDB" id="A0AAD7QPV1"/>
<evidence type="ECO:0000313" key="2">
    <source>
        <dbReference type="Proteomes" id="UP001217417"/>
    </source>
</evidence>
<reference evidence="1" key="1">
    <citation type="submission" date="2023-03" db="EMBL/GenBank/DDBJ databases">
        <title>Near-Complete genome sequence of Lipomyces tetrasporous NRRL Y-64009, an oleaginous yeast capable of growing on lignocellulosic hydrolysates.</title>
        <authorList>
            <consortium name="Lawrence Berkeley National Laboratory"/>
            <person name="Jagtap S.S."/>
            <person name="Liu J.-J."/>
            <person name="Walukiewicz H.E."/>
            <person name="Pangilinan J."/>
            <person name="Lipzen A."/>
            <person name="Ahrendt S."/>
            <person name="Koriabine M."/>
            <person name="Cobaugh K."/>
            <person name="Salamov A."/>
            <person name="Yoshinaga Y."/>
            <person name="Ng V."/>
            <person name="Daum C."/>
            <person name="Grigoriev I.V."/>
            <person name="Slininger P.J."/>
            <person name="Dien B.S."/>
            <person name="Jin Y.-S."/>
            <person name="Rao C.V."/>
        </authorList>
    </citation>
    <scope>NUCLEOTIDE SEQUENCE</scope>
    <source>
        <strain evidence="1">NRRL Y-64009</strain>
    </source>
</reference>
<dbReference type="RefSeq" id="XP_056041102.1">
    <property type="nucleotide sequence ID" value="XM_056186110.1"/>
</dbReference>
<proteinExistence type="predicted"/>